<feature type="signal peptide" evidence="1">
    <location>
        <begin position="1"/>
        <end position="24"/>
    </location>
</feature>
<accession>A0A239EKA3</accession>
<sequence length="274" mass="26741">MKSFATAVVLTVMLTTALSPLAAAQPAAGVGCVDVVTTTTPVPTPVIETTDPPIPCEPVATESPSTAAVPTTAVPTTAVPSTTPPTTAAPTTAVPTTAVPAATTTSQVPTVPVSTLPAPTTPVPTVPSPTPAVRAAAPVAAAADLLDIVVPSAMTGPATITPGTTWTGTMSMNVLGVGTGGWKSNVSLSAIRGNTTGRVITPTSATYSAPSSVCTLGVAGTSPAASVALTSTPVLAKSGGALCLTSWTSTVSIGIPSTNVIADTYRATLTHSVY</sequence>
<keyword evidence="3" id="KW-1185">Reference proteome</keyword>
<dbReference type="Proteomes" id="UP000198327">
    <property type="component" value="Unassembled WGS sequence"/>
</dbReference>
<dbReference type="RefSeq" id="WP_089243564.1">
    <property type="nucleotide sequence ID" value="NZ_FZOW01000002.1"/>
</dbReference>
<reference evidence="3" key="1">
    <citation type="submission" date="2017-06" db="EMBL/GenBank/DDBJ databases">
        <authorList>
            <person name="Varghese N."/>
            <person name="Submissions S."/>
        </authorList>
    </citation>
    <scope>NUCLEOTIDE SEQUENCE [LARGE SCALE GENOMIC DNA]</scope>
    <source>
        <strain evidence="3">JCM 23211</strain>
    </source>
</reference>
<name>A0A239EKA3_9NOCA</name>
<dbReference type="AlphaFoldDB" id="A0A239EKA3"/>
<protein>
    <submittedName>
        <fullName evidence="2">Uncharacterized protein</fullName>
    </submittedName>
</protein>
<evidence type="ECO:0000313" key="2">
    <source>
        <dbReference type="EMBL" id="SNS44294.1"/>
    </source>
</evidence>
<dbReference type="EMBL" id="FZOW01000002">
    <property type="protein sequence ID" value="SNS44294.1"/>
    <property type="molecule type" value="Genomic_DNA"/>
</dbReference>
<organism evidence="2 3">
    <name type="scientific">Rhodococcoides kyotonense</name>
    <dbReference type="NCBI Taxonomy" id="398843"/>
    <lineage>
        <taxon>Bacteria</taxon>
        <taxon>Bacillati</taxon>
        <taxon>Actinomycetota</taxon>
        <taxon>Actinomycetes</taxon>
        <taxon>Mycobacteriales</taxon>
        <taxon>Nocardiaceae</taxon>
        <taxon>Rhodococcoides</taxon>
    </lineage>
</organism>
<feature type="chain" id="PRO_5038463776" evidence="1">
    <location>
        <begin position="25"/>
        <end position="274"/>
    </location>
</feature>
<keyword evidence="1" id="KW-0732">Signal</keyword>
<dbReference type="OrthoDB" id="4482396at2"/>
<proteinExistence type="predicted"/>
<evidence type="ECO:0000313" key="3">
    <source>
        <dbReference type="Proteomes" id="UP000198327"/>
    </source>
</evidence>
<gene>
    <name evidence="2" type="ORF">SAMN05421642_102399</name>
</gene>
<dbReference type="PROSITE" id="PS51257">
    <property type="entry name" value="PROKAR_LIPOPROTEIN"/>
    <property type="match status" value="1"/>
</dbReference>
<evidence type="ECO:0000256" key="1">
    <source>
        <dbReference type="SAM" id="SignalP"/>
    </source>
</evidence>